<evidence type="ECO:0008006" key="2">
    <source>
        <dbReference type="Google" id="ProtNLM"/>
    </source>
</evidence>
<organism evidence="1">
    <name type="scientific">Candidatus Methanophaga sp. ANME-1 ERB7</name>
    <dbReference type="NCBI Taxonomy" id="2759913"/>
    <lineage>
        <taxon>Archaea</taxon>
        <taxon>Methanobacteriati</taxon>
        <taxon>Methanobacteriota</taxon>
        <taxon>Stenosarchaea group</taxon>
        <taxon>Methanomicrobia</taxon>
        <taxon>Candidatus Methanophagales</taxon>
        <taxon>Candidatus Methanophagaceae</taxon>
        <taxon>Candidatus Methanophaga</taxon>
    </lineage>
</organism>
<sequence>MRGLSAHMRGLLVSDVKKIELLKALIDGKVYTYYRLSKIVGTNYETVKKNHACSVK</sequence>
<reference evidence="1" key="1">
    <citation type="submission" date="2020-06" db="EMBL/GenBank/DDBJ databases">
        <title>Unique genomic features of the anaerobic methanotrophic archaea.</title>
        <authorList>
            <person name="Chadwick G.L."/>
            <person name="Skennerton C.T."/>
            <person name="Laso-Perez R."/>
            <person name="Leu A.O."/>
            <person name="Speth D.R."/>
            <person name="Yu H."/>
            <person name="Morgan-Lang C."/>
            <person name="Hatzenpichler R."/>
            <person name="Goudeau D."/>
            <person name="Malmstrom R."/>
            <person name="Brazelton W.J."/>
            <person name="Woyke T."/>
            <person name="Hallam S.J."/>
            <person name="Tyson G.W."/>
            <person name="Wegener G."/>
            <person name="Boetius A."/>
            <person name="Orphan V."/>
        </authorList>
    </citation>
    <scope>NUCLEOTIDE SEQUENCE</scope>
</reference>
<protein>
    <recommendedName>
        <fullName evidence="2">HTH arsR-type domain-containing protein</fullName>
    </recommendedName>
</protein>
<name>A0A7G9ZCC5_9EURY</name>
<gene>
    <name evidence="1" type="ORF">DNDHECJJ_00023</name>
</gene>
<dbReference type="AlphaFoldDB" id="A0A7G9ZCC5"/>
<proteinExistence type="predicted"/>
<dbReference type="EMBL" id="MT631706">
    <property type="protein sequence ID" value="QNO57909.1"/>
    <property type="molecule type" value="Genomic_DNA"/>
</dbReference>
<evidence type="ECO:0000313" key="1">
    <source>
        <dbReference type="EMBL" id="QNO57909.1"/>
    </source>
</evidence>
<accession>A0A7G9ZCC5</accession>